<dbReference type="Proteomes" id="UP001194468">
    <property type="component" value="Unassembled WGS sequence"/>
</dbReference>
<protein>
    <submittedName>
        <fullName evidence="2">Uncharacterized protein</fullName>
    </submittedName>
</protein>
<feature type="compositionally biased region" description="Polar residues" evidence="1">
    <location>
        <begin position="87"/>
        <end position="96"/>
    </location>
</feature>
<keyword evidence="3" id="KW-1185">Reference proteome</keyword>
<reference evidence="2" key="2">
    <citation type="journal article" date="2020" name="Nat. Commun.">
        <title>Large-scale genome sequencing of mycorrhizal fungi provides insights into the early evolution of symbiotic traits.</title>
        <authorList>
            <person name="Miyauchi S."/>
            <person name="Kiss E."/>
            <person name="Kuo A."/>
            <person name="Drula E."/>
            <person name="Kohler A."/>
            <person name="Sanchez-Garcia M."/>
            <person name="Morin E."/>
            <person name="Andreopoulos B."/>
            <person name="Barry K.W."/>
            <person name="Bonito G."/>
            <person name="Buee M."/>
            <person name="Carver A."/>
            <person name="Chen C."/>
            <person name="Cichocki N."/>
            <person name="Clum A."/>
            <person name="Culley D."/>
            <person name="Crous P.W."/>
            <person name="Fauchery L."/>
            <person name="Girlanda M."/>
            <person name="Hayes R.D."/>
            <person name="Keri Z."/>
            <person name="LaButti K."/>
            <person name="Lipzen A."/>
            <person name="Lombard V."/>
            <person name="Magnuson J."/>
            <person name="Maillard F."/>
            <person name="Murat C."/>
            <person name="Nolan M."/>
            <person name="Ohm R.A."/>
            <person name="Pangilinan J."/>
            <person name="Pereira M.F."/>
            <person name="Perotto S."/>
            <person name="Peter M."/>
            <person name="Pfister S."/>
            <person name="Riley R."/>
            <person name="Sitrit Y."/>
            <person name="Stielow J.B."/>
            <person name="Szollosi G."/>
            <person name="Zifcakova L."/>
            <person name="Stursova M."/>
            <person name="Spatafora J.W."/>
            <person name="Tedersoo L."/>
            <person name="Vaario L.M."/>
            <person name="Yamada A."/>
            <person name="Yan M."/>
            <person name="Wang P."/>
            <person name="Xu J."/>
            <person name="Bruns T."/>
            <person name="Baldrian P."/>
            <person name="Vilgalys R."/>
            <person name="Dunand C."/>
            <person name="Henrissat B."/>
            <person name="Grigoriev I.V."/>
            <person name="Hibbett D."/>
            <person name="Nagy L.G."/>
            <person name="Martin F.M."/>
        </authorList>
    </citation>
    <scope>NUCLEOTIDE SEQUENCE</scope>
    <source>
        <strain evidence="2">BED1</strain>
    </source>
</reference>
<dbReference type="AlphaFoldDB" id="A0AAD4BZU0"/>
<comment type="caution">
    <text evidence="2">The sequence shown here is derived from an EMBL/GenBank/DDBJ whole genome shotgun (WGS) entry which is preliminary data.</text>
</comment>
<organism evidence="2 3">
    <name type="scientific">Boletus edulis BED1</name>
    <dbReference type="NCBI Taxonomy" id="1328754"/>
    <lineage>
        <taxon>Eukaryota</taxon>
        <taxon>Fungi</taxon>
        <taxon>Dikarya</taxon>
        <taxon>Basidiomycota</taxon>
        <taxon>Agaricomycotina</taxon>
        <taxon>Agaricomycetes</taxon>
        <taxon>Agaricomycetidae</taxon>
        <taxon>Boletales</taxon>
        <taxon>Boletineae</taxon>
        <taxon>Boletaceae</taxon>
        <taxon>Boletoideae</taxon>
        <taxon>Boletus</taxon>
    </lineage>
</organism>
<proteinExistence type="predicted"/>
<sequence length="107" mass="11880">MIVIYQDDPDSPMRCANISLTRNLQKTLERVSPCSISRTFAVVHFAMYARQGLDHDLSLSGAHGFSALIETHVDGQHKHLVLFDTGPDSNPSSATPHESDVESFRAW</sequence>
<gene>
    <name evidence="2" type="ORF">L210DRAFT_655634</name>
</gene>
<reference evidence="2" key="1">
    <citation type="submission" date="2019-10" db="EMBL/GenBank/DDBJ databases">
        <authorList>
            <consortium name="DOE Joint Genome Institute"/>
            <person name="Kuo A."/>
            <person name="Miyauchi S."/>
            <person name="Kiss E."/>
            <person name="Drula E."/>
            <person name="Kohler A."/>
            <person name="Sanchez-Garcia M."/>
            <person name="Andreopoulos B."/>
            <person name="Barry K.W."/>
            <person name="Bonito G."/>
            <person name="Buee M."/>
            <person name="Carver A."/>
            <person name="Chen C."/>
            <person name="Cichocki N."/>
            <person name="Clum A."/>
            <person name="Culley D."/>
            <person name="Crous P.W."/>
            <person name="Fauchery L."/>
            <person name="Girlanda M."/>
            <person name="Hayes R."/>
            <person name="Keri Z."/>
            <person name="LaButti K."/>
            <person name="Lipzen A."/>
            <person name="Lombard V."/>
            <person name="Magnuson J."/>
            <person name="Maillard F."/>
            <person name="Morin E."/>
            <person name="Murat C."/>
            <person name="Nolan M."/>
            <person name="Ohm R."/>
            <person name="Pangilinan J."/>
            <person name="Pereira M."/>
            <person name="Perotto S."/>
            <person name="Peter M."/>
            <person name="Riley R."/>
            <person name="Sitrit Y."/>
            <person name="Stielow B."/>
            <person name="Szollosi G."/>
            <person name="Zifcakova L."/>
            <person name="Stursova M."/>
            <person name="Spatafora J.W."/>
            <person name="Tedersoo L."/>
            <person name="Vaario L.-M."/>
            <person name="Yamada A."/>
            <person name="Yan M."/>
            <person name="Wang P."/>
            <person name="Xu J."/>
            <person name="Bruns T."/>
            <person name="Baldrian P."/>
            <person name="Vilgalys R."/>
            <person name="Henrissat B."/>
            <person name="Grigoriev I.V."/>
            <person name="Hibbett D."/>
            <person name="Nagy L.G."/>
            <person name="Martin F.M."/>
        </authorList>
    </citation>
    <scope>NUCLEOTIDE SEQUENCE</scope>
    <source>
        <strain evidence="2">BED1</strain>
    </source>
</reference>
<evidence type="ECO:0000313" key="3">
    <source>
        <dbReference type="Proteomes" id="UP001194468"/>
    </source>
</evidence>
<feature type="region of interest" description="Disordered" evidence="1">
    <location>
        <begin position="84"/>
        <end position="107"/>
    </location>
</feature>
<evidence type="ECO:0000313" key="2">
    <source>
        <dbReference type="EMBL" id="KAF8444682.1"/>
    </source>
</evidence>
<evidence type="ECO:0000256" key="1">
    <source>
        <dbReference type="SAM" id="MobiDB-lite"/>
    </source>
</evidence>
<feature type="compositionally biased region" description="Basic and acidic residues" evidence="1">
    <location>
        <begin position="97"/>
        <end position="107"/>
    </location>
</feature>
<accession>A0AAD4BZU0</accession>
<name>A0AAD4BZU0_BOLED</name>
<dbReference type="EMBL" id="WHUW01000006">
    <property type="protein sequence ID" value="KAF8444682.1"/>
    <property type="molecule type" value="Genomic_DNA"/>
</dbReference>